<dbReference type="EMBL" id="HACG01024645">
    <property type="protein sequence ID" value="CEK71510.1"/>
    <property type="molecule type" value="Transcribed_RNA"/>
</dbReference>
<protein>
    <submittedName>
        <fullName evidence="2">Uncharacterized protein</fullName>
    </submittedName>
</protein>
<feature type="region of interest" description="Disordered" evidence="1">
    <location>
        <begin position="1"/>
        <end position="53"/>
    </location>
</feature>
<organism evidence="2">
    <name type="scientific">Arion vulgaris</name>
    <dbReference type="NCBI Taxonomy" id="1028688"/>
    <lineage>
        <taxon>Eukaryota</taxon>
        <taxon>Metazoa</taxon>
        <taxon>Spiralia</taxon>
        <taxon>Lophotrochozoa</taxon>
        <taxon>Mollusca</taxon>
        <taxon>Gastropoda</taxon>
        <taxon>Heterobranchia</taxon>
        <taxon>Euthyneura</taxon>
        <taxon>Panpulmonata</taxon>
        <taxon>Eupulmonata</taxon>
        <taxon>Stylommatophora</taxon>
        <taxon>Helicina</taxon>
        <taxon>Arionoidea</taxon>
        <taxon>Arionidae</taxon>
        <taxon>Arion</taxon>
    </lineage>
</organism>
<accession>A0A0B6ZUU0</accession>
<name>A0A0B6ZUU0_9EUPU</name>
<proteinExistence type="predicted"/>
<gene>
    <name evidence="2" type="primary">ORF78704</name>
</gene>
<evidence type="ECO:0000256" key="1">
    <source>
        <dbReference type="SAM" id="MobiDB-lite"/>
    </source>
</evidence>
<feature type="non-terminal residue" evidence="2">
    <location>
        <position position="1"/>
    </location>
</feature>
<feature type="compositionally biased region" description="Acidic residues" evidence="1">
    <location>
        <begin position="1"/>
        <end position="15"/>
    </location>
</feature>
<evidence type="ECO:0000313" key="2">
    <source>
        <dbReference type="EMBL" id="CEK71510.1"/>
    </source>
</evidence>
<dbReference type="AlphaFoldDB" id="A0A0B6ZUU0"/>
<sequence length="53" mass="5665">REEEGAVLSEKEEEGGVLSEPEIVNPSNASSDSSDTAWEIISDSENVDTRVGN</sequence>
<reference evidence="2" key="1">
    <citation type="submission" date="2014-12" db="EMBL/GenBank/DDBJ databases">
        <title>Insight into the proteome of Arion vulgaris.</title>
        <authorList>
            <person name="Aradska J."/>
            <person name="Bulat T."/>
            <person name="Smidak R."/>
            <person name="Sarate P."/>
            <person name="Gangsoo J."/>
            <person name="Sialana F."/>
            <person name="Bilban M."/>
            <person name="Lubec G."/>
        </authorList>
    </citation>
    <scope>NUCLEOTIDE SEQUENCE</scope>
    <source>
        <tissue evidence="2">Skin</tissue>
    </source>
</reference>
<feature type="compositionally biased region" description="Polar residues" evidence="1">
    <location>
        <begin position="25"/>
        <end position="36"/>
    </location>
</feature>